<dbReference type="InterPro" id="IPR011994">
    <property type="entry name" value="Cytidylate_kinase_dom"/>
</dbReference>
<dbReference type="InterPro" id="IPR003136">
    <property type="entry name" value="Cytidylate_kin"/>
</dbReference>
<dbReference type="PANTHER" id="PTHR21299:SF2">
    <property type="entry name" value="CYTIDYLATE KINASE"/>
    <property type="match status" value="1"/>
</dbReference>
<protein>
    <recommendedName>
        <fullName evidence="8">Cytidylate kinase</fullName>
        <shortName evidence="8">CK</shortName>
        <ecNumber evidence="8">2.7.4.25</ecNumber>
    </recommendedName>
    <alternativeName>
        <fullName evidence="8">Cytidine monophosphate kinase</fullName>
        <shortName evidence="8">CMP kinase</shortName>
    </alternativeName>
</protein>
<dbReference type="GO" id="GO:0036431">
    <property type="term" value="F:dCMP kinase activity"/>
    <property type="evidence" value="ECO:0007669"/>
    <property type="project" value="InterPro"/>
</dbReference>
<dbReference type="Proteomes" id="UP000662074">
    <property type="component" value="Unassembled WGS sequence"/>
</dbReference>
<gene>
    <name evidence="8 10" type="primary">cmk</name>
    <name evidence="10" type="ORF">GCM10011425_00820</name>
</gene>
<organism evidence="10 11">
    <name type="scientific">Mucilaginibacter galii</name>
    <dbReference type="NCBI Taxonomy" id="2005073"/>
    <lineage>
        <taxon>Bacteria</taxon>
        <taxon>Pseudomonadati</taxon>
        <taxon>Bacteroidota</taxon>
        <taxon>Sphingobacteriia</taxon>
        <taxon>Sphingobacteriales</taxon>
        <taxon>Sphingobacteriaceae</taxon>
        <taxon>Mucilaginibacter</taxon>
    </lineage>
</organism>
<evidence type="ECO:0000256" key="3">
    <source>
        <dbReference type="ARBA" id="ARBA00022741"/>
    </source>
</evidence>
<dbReference type="AlphaFoldDB" id="A0A917J6P6"/>
<comment type="catalytic activity">
    <reaction evidence="7 8">
        <text>CMP + ATP = CDP + ADP</text>
        <dbReference type="Rhea" id="RHEA:11600"/>
        <dbReference type="ChEBI" id="CHEBI:30616"/>
        <dbReference type="ChEBI" id="CHEBI:58069"/>
        <dbReference type="ChEBI" id="CHEBI:60377"/>
        <dbReference type="ChEBI" id="CHEBI:456216"/>
        <dbReference type="EC" id="2.7.4.25"/>
    </reaction>
</comment>
<dbReference type="GO" id="GO:0005524">
    <property type="term" value="F:ATP binding"/>
    <property type="evidence" value="ECO:0007669"/>
    <property type="project" value="UniProtKB-UniRule"/>
</dbReference>
<comment type="catalytic activity">
    <reaction evidence="6 8">
        <text>dCMP + ATP = dCDP + ADP</text>
        <dbReference type="Rhea" id="RHEA:25094"/>
        <dbReference type="ChEBI" id="CHEBI:30616"/>
        <dbReference type="ChEBI" id="CHEBI:57566"/>
        <dbReference type="ChEBI" id="CHEBI:58593"/>
        <dbReference type="ChEBI" id="CHEBI:456216"/>
        <dbReference type="EC" id="2.7.4.25"/>
    </reaction>
</comment>
<comment type="similarity">
    <text evidence="1 8">Belongs to the cytidylate kinase family. Type 1 subfamily.</text>
</comment>
<dbReference type="GO" id="GO:0005829">
    <property type="term" value="C:cytosol"/>
    <property type="evidence" value="ECO:0007669"/>
    <property type="project" value="TreeGrafter"/>
</dbReference>
<evidence type="ECO:0000256" key="5">
    <source>
        <dbReference type="ARBA" id="ARBA00022840"/>
    </source>
</evidence>
<comment type="caution">
    <text evidence="10">The sequence shown here is derived from an EMBL/GenBank/DDBJ whole genome shotgun (WGS) entry which is preliminary data.</text>
</comment>
<accession>A0A917J6P6</accession>
<dbReference type="EMBL" id="BMDO01000001">
    <property type="protein sequence ID" value="GGI48870.1"/>
    <property type="molecule type" value="Genomic_DNA"/>
</dbReference>
<dbReference type="Pfam" id="PF02224">
    <property type="entry name" value="Cytidylate_kin"/>
    <property type="match status" value="1"/>
</dbReference>
<keyword evidence="3 8" id="KW-0547">Nucleotide-binding</keyword>
<evidence type="ECO:0000256" key="1">
    <source>
        <dbReference type="ARBA" id="ARBA00009427"/>
    </source>
</evidence>
<dbReference type="Gene3D" id="3.40.50.300">
    <property type="entry name" value="P-loop containing nucleotide triphosphate hydrolases"/>
    <property type="match status" value="1"/>
</dbReference>
<comment type="subcellular location">
    <subcellularLocation>
        <location evidence="8">Cytoplasm</location>
    </subcellularLocation>
</comment>
<dbReference type="PANTHER" id="PTHR21299">
    <property type="entry name" value="CYTIDYLATE KINASE/PANTOATE-BETA-ALANINE LIGASE"/>
    <property type="match status" value="1"/>
</dbReference>
<proteinExistence type="inferred from homology"/>
<evidence type="ECO:0000256" key="8">
    <source>
        <dbReference type="HAMAP-Rule" id="MF_00238"/>
    </source>
</evidence>
<keyword evidence="2 8" id="KW-0808">Transferase</keyword>
<evidence type="ECO:0000256" key="2">
    <source>
        <dbReference type="ARBA" id="ARBA00022679"/>
    </source>
</evidence>
<evidence type="ECO:0000256" key="7">
    <source>
        <dbReference type="ARBA" id="ARBA00048478"/>
    </source>
</evidence>
<evidence type="ECO:0000313" key="11">
    <source>
        <dbReference type="Proteomes" id="UP000662074"/>
    </source>
</evidence>
<evidence type="ECO:0000256" key="6">
    <source>
        <dbReference type="ARBA" id="ARBA00047615"/>
    </source>
</evidence>
<dbReference type="GO" id="GO:0015949">
    <property type="term" value="P:nucleobase-containing small molecule interconversion"/>
    <property type="evidence" value="ECO:0007669"/>
    <property type="project" value="TreeGrafter"/>
</dbReference>
<dbReference type="SUPFAM" id="SSF52540">
    <property type="entry name" value="P-loop containing nucleoside triphosphate hydrolases"/>
    <property type="match status" value="1"/>
</dbReference>
<keyword evidence="11" id="KW-1185">Reference proteome</keyword>
<name>A0A917J6P6_9SPHI</name>
<dbReference type="EC" id="2.7.4.25" evidence="8"/>
<evidence type="ECO:0000256" key="4">
    <source>
        <dbReference type="ARBA" id="ARBA00022777"/>
    </source>
</evidence>
<dbReference type="HAMAP" id="MF_00238">
    <property type="entry name" value="Cytidyl_kinase_type1"/>
    <property type="match status" value="1"/>
</dbReference>
<evidence type="ECO:0000313" key="10">
    <source>
        <dbReference type="EMBL" id="GGI48870.1"/>
    </source>
</evidence>
<dbReference type="InterPro" id="IPR027417">
    <property type="entry name" value="P-loop_NTPase"/>
</dbReference>
<reference evidence="10" key="2">
    <citation type="submission" date="2020-09" db="EMBL/GenBank/DDBJ databases">
        <authorList>
            <person name="Sun Q."/>
            <person name="Sedlacek I."/>
        </authorList>
    </citation>
    <scope>NUCLEOTIDE SEQUENCE</scope>
    <source>
        <strain evidence="10">CCM 8711</strain>
    </source>
</reference>
<dbReference type="RefSeq" id="WP_188412770.1">
    <property type="nucleotide sequence ID" value="NZ_BMDO01000001.1"/>
</dbReference>
<evidence type="ECO:0000259" key="9">
    <source>
        <dbReference type="Pfam" id="PF02224"/>
    </source>
</evidence>
<sequence length="225" mass="25579">MSKNIVVAIDGYSSCGKSTLAKALAKKLHFIYVDSGAMYRAVTLYFLRNKVDINNPEQVAEALKNIHLNFHSRDYQTHITLNDEEVSDEIRLMPVSQNVSPVSAIREVRKEMVAQQQRMGKSKNIVMDGRDIGTAVFPHAQVKLFMTADPHVRAQRRYKELQATNSDVTLEEIFENLAHRDYSDTTRKESPLMRAEDAIILDNTNITPEEQLAFALAKVEPFLKK</sequence>
<dbReference type="CDD" id="cd02020">
    <property type="entry name" value="CMPK"/>
    <property type="match status" value="1"/>
</dbReference>
<keyword evidence="5 8" id="KW-0067">ATP-binding</keyword>
<keyword evidence="4 8" id="KW-0418">Kinase</keyword>
<dbReference type="GO" id="GO:0006220">
    <property type="term" value="P:pyrimidine nucleotide metabolic process"/>
    <property type="evidence" value="ECO:0007669"/>
    <property type="project" value="UniProtKB-UniRule"/>
</dbReference>
<keyword evidence="8" id="KW-0963">Cytoplasm</keyword>
<dbReference type="NCBIfam" id="TIGR00017">
    <property type="entry name" value="cmk"/>
    <property type="match status" value="1"/>
</dbReference>
<feature type="domain" description="Cytidylate kinase" evidence="9">
    <location>
        <begin position="7"/>
        <end position="215"/>
    </location>
</feature>
<feature type="binding site" evidence="8">
    <location>
        <begin position="11"/>
        <end position="19"/>
    </location>
    <ligand>
        <name>ATP</name>
        <dbReference type="ChEBI" id="CHEBI:30616"/>
    </ligand>
</feature>
<reference evidence="10" key="1">
    <citation type="journal article" date="2014" name="Int. J. Syst. Evol. Microbiol.">
        <title>Complete genome sequence of Corynebacterium casei LMG S-19264T (=DSM 44701T), isolated from a smear-ripened cheese.</title>
        <authorList>
            <consortium name="US DOE Joint Genome Institute (JGI-PGF)"/>
            <person name="Walter F."/>
            <person name="Albersmeier A."/>
            <person name="Kalinowski J."/>
            <person name="Ruckert C."/>
        </authorList>
    </citation>
    <scope>NUCLEOTIDE SEQUENCE</scope>
    <source>
        <strain evidence="10">CCM 8711</strain>
    </source>
</reference>